<gene>
    <name evidence="6" type="ORF">GCM10009819_31670</name>
</gene>
<accession>A0ABN2USB7</accession>
<dbReference type="Gene3D" id="3.20.20.30">
    <property type="entry name" value="Luciferase-like domain"/>
    <property type="match status" value="1"/>
</dbReference>
<dbReference type="Pfam" id="PF00296">
    <property type="entry name" value="Bac_luciferase"/>
    <property type="match status" value="1"/>
</dbReference>
<protein>
    <submittedName>
        <fullName evidence="6">LLM class F420-dependent oxidoreductase</fullName>
    </submittedName>
</protein>
<evidence type="ECO:0000256" key="2">
    <source>
        <dbReference type="ARBA" id="ARBA00022643"/>
    </source>
</evidence>
<dbReference type="PANTHER" id="PTHR42847:SF4">
    <property type="entry name" value="ALKANESULFONATE MONOOXYGENASE-RELATED"/>
    <property type="match status" value="1"/>
</dbReference>
<name>A0ABN2USB7_9MICO</name>
<keyword evidence="7" id="KW-1185">Reference proteome</keyword>
<sequence>MEFCITTEPQQGATYDDQLELARSAEALGFTGFFRSDHYMRNDPGDPLPGPTDAWTTLAGLARETKRIRLGTLMTSATHRVPSILAIQVAQVDAMSGGRVELGIGTGWFEGEHRAYGIPFPVRRFDRFEEQLEVITGLWRTPVGRTYSFDGRHYSLSEAPALPKPAQDSVPLIIGGPGTRRTPELAARFATEYNIGNQPDDVVARQFAHVRAACERIGRDPGTLKLSAGITTVVGETEDELACRAAETGETPEDLRNGASLIGDAAVVIERVERFRALGAERVYFQLMDLQDVAQVEYLGREVLPAFSADRADLTEVG</sequence>
<dbReference type="InterPro" id="IPR019952">
    <property type="entry name" value="F420_OxRdatse_Rv1855c_pred"/>
</dbReference>
<dbReference type="InterPro" id="IPR036661">
    <property type="entry name" value="Luciferase-like_sf"/>
</dbReference>
<evidence type="ECO:0000313" key="7">
    <source>
        <dbReference type="Proteomes" id="UP001501196"/>
    </source>
</evidence>
<evidence type="ECO:0000259" key="5">
    <source>
        <dbReference type="Pfam" id="PF00296"/>
    </source>
</evidence>
<keyword evidence="4" id="KW-0503">Monooxygenase</keyword>
<feature type="domain" description="Luciferase-like" evidence="5">
    <location>
        <begin position="6"/>
        <end position="242"/>
    </location>
</feature>
<evidence type="ECO:0000256" key="4">
    <source>
        <dbReference type="ARBA" id="ARBA00023033"/>
    </source>
</evidence>
<dbReference type="Proteomes" id="UP001501196">
    <property type="component" value="Unassembled WGS sequence"/>
</dbReference>
<dbReference type="SUPFAM" id="SSF51679">
    <property type="entry name" value="Bacterial luciferase-like"/>
    <property type="match status" value="1"/>
</dbReference>
<dbReference type="RefSeq" id="WP_344376596.1">
    <property type="nucleotide sequence ID" value="NZ_BAAAPW010000005.1"/>
</dbReference>
<keyword evidence="1" id="KW-0285">Flavoprotein</keyword>
<evidence type="ECO:0000256" key="1">
    <source>
        <dbReference type="ARBA" id="ARBA00022630"/>
    </source>
</evidence>
<keyword evidence="3" id="KW-0560">Oxidoreductase</keyword>
<reference evidence="6 7" key="1">
    <citation type="journal article" date="2019" name="Int. J. Syst. Evol. Microbiol.">
        <title>The Global Catalogue of Microorganisms (GCM) 10K type strain sequencing project: providing services to taxonomists for standard genome sequencing and annotation.</title>
        <authorList>
            <consortium name="The Broad Institute Genomics Platform"/>
            <consortium name="The Broad Institute Genome Sequencing Center for Infectious Disease"/>
            <person name="Wu L."/>
            <person name="Ma J."/>
        </authorList>
    </citation>
    <scope>NUCLEOTIDE SEQUENCE [LARGE SCALE GENOMIC DNA]</scope>
    <source>
        <strain evidence="6 7">JCM 15672</strain>
    </source>
</reference>
<organism evidence="6 7">
    <name type="scientific">Agromyces tropicus</name>
    <dbReference type="NCBI Taxonomy" id="555371"/>
    <lineage>
        <taxon>Bacteria</taxon>
        <taxon>Bacillati</taxon>
        <taxon>Actinomycetota</taxon>
        <taxon>Actinomycetes</taxon>
        <taxon>Micrococcales</taxon>
        <taxon>Microbacteriaceae</taxon>
        <taxon>Agromyces</taxon>
    </lineage>
</organism>
<dbReference type="NCBIfam" id="TIGR03560">
    <property type="entry name" value="F420_Rv1855c"/>
    <property type="match status" value="1"/>
</dbReference>
<dbReference type="InterPro" id="IPR011251">
    <property type="entry name" value="Luciferase-like_dom"/>
</dbReference>
<evidence type="ECO:0000256" key="3">
    <source>
        <dbReference type="ARBA" id="ARBA00023002"/>
    </source>
</evidence>
<keyword evidence="2" id="KW-0288">FMN</keyword>
<proteinExistence type="predicted"/>
<dbReference type="InterPro" id="IPR050172">
    <property type="entry name" value="SsuD_RutA_monooxygenase"/>
</dbReference>
<evidence type="ECO:0000313" key="6">
    <source>
        <dbReference type="EMBL" id="GAA2042839.1"/>
    </source>
</evidence>
<comment type="caution">
    <text evidence="6">The sequence shown here is derived from an EMBL/GenBank/DDBJ whole genome shotgun (WGS) entry which is preliminary data.</text>
</comment>
<dbReference type="EMBL" id="BAAAPW010000005">
    <property type="protein sequence ID" value="GAA2042839.1"/>
    <property type="molecule type" value="Genomic_DNA"/>
</dbReference>
<dbReference type="PANTHER" id="PTHR42847">
    <property type="entry name" value="ALKANESULFONATE MONOOXYGENASE"/>
    <property type="match status" value="1"/>
</dbReference>